<organism evidence="3 4">
    <name type="scientific">Triparma retinervis</name>
    <dbReference type="NCBI Taxonomy" id="2557542"/>
    <lineage>
        <taxon>Eukaryota</taxon>
        <taxon>Sar</taxon>
        <taxon>Stramenopiles</taxon>
        <taxon>Ochrophyta</taxon>
        <taxon>Bolidophyceae</taxon>
        <taxon>Parmales</taxon>
        <taxon>Triparmaceae</taxon>
        <taxon>Triparma</taxon>
    </lineage>
</organism>
<dbReference type="EMBL" id="BRXZ01003237">
    <property type="protein sequence ID" value="GMH50514.1"/>
    <property type="molecule type" value="Genomic_DNA"/>
</dbReference>
<accession>A0A9W6ZH85</accession>
<name>A0A9W6ZH85_9STRA</name>
<dbReference type="PANTHER" id="PTHR44743">
    <property type="entry name" value="PUTATIVE, EXPRESSED-RELATED"/>
    <property type="match status" value="1"/>
</dbReference>
<dbReference type="InterPro" id="IPR001623">
    <property type="entry name" value="DnaJ_domain"/>
</dbReference>
<feature type="domain" description="J" evidence="2">
    <location>
        <begin position="827"/>
        <end position="888"/>
    </location>
</feature>
<dbReference type="PROSITE" id="PS50076">
    <property type="entry name" value="DNAJ_2"/>
    <property type="match status" value="1"/>
</dbReference>
<protein>
    <recommendedName>
        <fullName evidence="2">J domain-containing protein</fullName>
    </recommendedName>
</protein>
<reference evidence="3" key="1">
    <citation type="submission" date="2022-07" db="EMBL/GenBank/DDBJ databases">
        <title>Genome analysis of Parmales, a sister group of diatoms, reveals the evolutionary specialization of diatoms from phago-mixotrophs to photoautotrophs.</title>
        <authorList>
            <person name="Ban H."/>
            <person name="Sato S."/>
            <person name="Yoshikawa S."/>
            <person name="Kazumasa Y."/>
            <person name="Nakamura Y."/>
            <person name="Ichinomiya M."/>
            <person name="Saitoh K."/>
            <person name="Sato N."/>
            <person name="Blanc-Mathieu R."/>
            <person name="Endo H."/>
            <person name="Kuwata A."/>
            <person name="Ogata H."/>
        </authorList>
    </citation>
    <scope>NUCLEOTIDE SEQUENCE</scope>
</reference>
<sequence length="898" mass="95103">MAAPPEAVRSWRLTKLTLFVLVLFLLPPSSSSSSAASKDLKTCIKAAPKTLSATQAKELCSSGTYKDEPSACAKGLLKSAKSSHPFNVEEVVSFCKSVSSHHATDCVKSLHSKQSKFSVGSKARLCKHESETSKNFECTQRLSKLPKSFPADFPATFCSVSNPMVASTECVASLKLQFFSPDNAVTICQGAISKAPAEKCANDKSISNSLKPDQIASLCPSSTTTDAPPKCFKKTPASFTADDSIRLCSGSVSATPADCASAVDNKLKRKLGDGGSVALCRGAEGTGPAVCAAAVPGKVSNATTLALCKGATSNDPAKCFKDSAKPMKNDEDLMVSLCKGSKSDVVMDCLLKAPFTMEPKNKAILCNGAQSTIPAECADFMWSSNLQVAAGTVDDAQLNEEHVVKLCSGVSSIAPALCYFQAPNSLSKGNQEILCEGESNIFMEERGGGGGGSGKGKGGSKEVSMSAAAMCAKEGLKHHLDHNLVVRLCRSHVSVDTKDLILGPIVCAVSAPFNFAPNQILSLCSGATNGFPSTCAKKVDNSFTSSLKVSLCANSEDFTPVECISHLPSTVTQEDAVKLCAEAKTLTPAYCISSLSTSRLAGRDISKCRKAVSVATSLELREVDYEGDALLPGTNMVVSLHLMDQFGQFRKWDNDTYVSAKLALKGSGGAMLEGKRVNVTENGVVSFDTLSVDKEGNFTLGFFVGQTVGEAEEREEVGEMGGKAAAAASLRLRVGMDPTEARMAGVCHGLFDSFMCSAEDDEPVKVLDNLEAISLIPFPSSTKFMPCVDLLEEAGFVVTQSWIGDLWLRSGSGVEILGLGLITKDMGYWERLGLEVGSSKAQIKKAYFKKSLEWHPDRWVQHPHLRSKAANIFELISEAYRGLSGCMKLEGGEGGGMC</sequence>
<dbReference type="PRINTS" id="PR00625">
    <property type="entry name" value="JDOMAIN"/>
</dbReference>
<dbReference type="Proteomes" id="UP001165082">
    <property type="component" value="Unassembled WGS sequence"/>
</dbReference>
<proteinExistence type="predicted"/>
<evidence type="ECO:0000256" key="1">
    <source>
        <dbReference type="SAM" id="SignalP"/>
    </source>
</evidence>
<gene>
    <name evidence="3" type="ORF">TrRE_jg11736</name>
</gene>
<dbReference type="OrthoDB" id="552049at2759"/>
<dbReference type="Gene3D" id="1.10.287.110">
    <property type="entry name" value="DnaJ domain"/>
    <property type="match status" value="1"/>
</dbReference>
<comment type="caution">
    <text evidence="3">The sequence shown here is derived from an EMBL/GenBank/DDBJ whole genome shotgun (WGS) entry which is preliminary data.</text>
</comment>
<dbReference type="CDD" id="cd06257">
    <property type="entry name" value="DnaJ"/>
    <property type="match status" value="1"/>
</dbReference>
<keyword evidence="1" id="KW-0732">Signal</keyword>
<feature type="signal peptide" evidence="1">
    <location>
        <begin position="1"/>
        <end position="32"/>
    </location>
</feature>
<keyword evidence="4" id="KW-1185">Reference proteome</keyword>
<evidence type="ECO:0000313" key="4">
    <source>
        <dbReference type="Proteomes" id="UP001165082"/>
    </source>
</evidence>
<dbReference type="Pfam" id="PF00226">
    <property type="entry name" value="DnaJ"/>
    <property type="match status" value="1"/>
</dbReference>
<dbReference type="AlphaFoldDB" id="A0A9W6ZH85"/>
<evidence type="ECO:0000313" key="3">
    <source>
        <dbReference type="EMBL" id="GMH50514.1"/>
    </source>
</evidence>
<dbReference type="PANTHER" id="PTHR44743:SF10">
    <property type="entry name" value="J DOMAIN-CONTAINING PROTEIN"/>
    <property type="match status" value="1"/>
</dbReference>
<evidence type="ECO:0000259" key="2">
    <source>
        <dbReference type="PROSITE" id="PS50076"/>
    </source>
</evidence>
<feature type="chain" id="PRO_5040928881" description="J domain-containing protein" evidence="1">
    <location>
        <begin position="33"/>
        <end position="898"/>
    </location>
</feature>
<dbReference type="InterPro" id="IPR036869">
    <property type="entry name" value="J_dom_sf"/>
</dbReference>
<dbReference type="SMART" id="SM00271">
    <property type="entry name" value="DnaJ"/>
    <property type="match status" value="1"/>
</dbReference>
<dbReference type="SUPFAM" id="SSF46565">
    <property type="entry name" value="Chaperone J-domain"/>
    <property type="match status" value="1"/>
</dbReference>